<sequence length="520" mass="54367">MHLHRSGIVVFGLATASLLAASACTALLDRDSKQCSVDGDCKHFSQSAMCVESVCRVATQGDAGLGPPGCFSGTPKTDLEFYNQCTTAEFSKFDNCARLGLCDGKYDPAALVDPPDAGSEPPTDGGLNPPTAKCYDATERSKVIYMQGSTNFTPFIQAMAPLVAERGYTIVWQPTSSCAGAASAGFDAPAKTIMRNPTNGSQSFASYYDSKGNGTPCLLGYAPNSAEPNSGDTTDVGESDVFAASCGNTGWVPGTGAFANIGHSTGPIQAMVFATPPASTQRAISAEAAHMVFGMGGKGGVSTPWVDPNYMWSRSATTGTNNILSRGIDVPPSRWWGVDKKTGPGMRDAILTASADVAEKTIGTMSLDLADKVKVGLHILYFQARGQLAGFLPDSTRAANDKKNVRDGHYPLWGPIHLYTKLQNGQPTAAAAAFLLPFAVPNQALLDATISGGFVPLCAMSVTRDTEMGPLKSIEPDFQCHCYYESKVGGGAPKDCRACAGPSECSSGAPACNIGFCEKK</sequence>
<name>A0ABZ2K597_9BACT</name>
<dbReference type="RefSeq" id="WP_394843843.1">
    <property type="nucleotide sequence ID" value="NZ_CP089982.1"/>
</dbReference>
<evidence type="ECO:0000313" key="3">
    <source>
        <dbReference type="Proteomes" id="UP001379533"/>
    </source>
</evidence>
<feature type="signal peptide" evidence="1">
    <location>
        <begin position="1"/>
        <end position="20"/>
    </location>
</feature>
<keyword evidence="3" id="KW-1185">Reference proteome</keyword>
<gene>
    <name evidence="2" type="ORF">LZC95_43180</name>
</gene>
<dbReference type="EMBL" id="CP089982">
    <property type="protein sequence ID" value="WXA93244.1"/>
    <property type="molecule type" value="Genomic_DNA"/>
</dbReference>
<protein>
    <submittedName>
        <fullName evidence="2">Uncharacterized protein</fullName>
    </submittedName>
</protein>
<keyword evidence="1" id="KW-0732">Signal</keyword>
<reference evidence="2 3" key="1">
    <citation type="submission" date="2021-12" db="EMBL/GenBank/DDBJ databases">
        <title>Discovery of the Pendulisporaceae a myxobacterial family with distinct sporulation behavior and unique specialized metabolism.</title>
        <authorList>
            <person name="Garcia R."/>
            <person name="Popoff A."/>
            <person name="Bader C.D."/>
            <person name="Loehr J."/>
            <person name="Walesch S."/>
            <person name="Walt C."/>
            <person name="Boldt J."/>
            <person name="Bunk B."/>
            <person name="Haeckl F.J.F.P.J."/>
            <person name="Gunesch A.P."/>
            <person name="Birkelbach J."/>
            <person name="Nuebel U."/>
            <person name="Pietschmann T."/>
            <person name="Bach T."/>
            <person name="Mueller R."/>
        </authorList>
    </citation>
    <scope>NUCLEOTIDE SEQUENCE [LARGE SCALE GENOMIC DNA]</scope>
    <source>
        <strain evidence="2 3">MSr12523</strain>
    </source>
</reference>
<dbReference type="Gene3D" id="3.40.190.10">
    <property type="entry name" value="Periplasmic binding protein-like II"/>
    <property type="match status" value="1"/>
</dbReference>
<evidence type="ECO:0000313" key="2">
    <source>
        <dbReference type="EMBL" id="WXA93244.1"/>
    </source>
</evidence>
<dbReference type="SUPFAM" id="SSF53850">
    <property type="entry name" value="Periplasmic binding protein-like II"/>
    <property type="match status" value="1"/>
</dbReference>
<dbReference type="PROSITE" id="PS51257">
    <property type="entry name" value="PROKAR_LIPOPROTEIN"/>
    <property type="match status" value="1"/>
</dbReference>
<dbReference type="Proteomes" id="UP001379533">
    <property type="component" value="Chromosome"/>
</dbReference>
<feature type="chain" id="PRO_5046056638" evidence="1">
    <location>
        <begin position="21"/>
        <end position="520"/>
    </location>
</feature>
<evidence type="ECO:0000256" key="1">
    <source>
        <dbReference type="SAM" id="SignalP"/>
    </source>
</evidence>
<proteinExistence type="predicted"/>
<accession>A0ABZ2K597</accession>
<organism evidence="2 3">
    <name type="scientific">Pendulispora brunnea</name>
    <dbReference type="NCBI Taxonomy" id="2905690"/>
    <lineage>
        <taxon>Bacteria</taxon>
        <taxon>Pseudomonadati</taxon>
        <taxon>Myxococcota</taxon>
        <taxon>Myxococcia</taxon>
        <taxon>Myxococcales</taxon>
        <taxon>Sorangiineae</taxon>
        <taxon>Pendulisporaceae</taxon>
        <taxon>Pendulispora</taxon>
    </lineage>
</organism>